<dbReference type="Proteomes" id="UP001055811">
    <property type="component" value="Linkage Group LG03"/>
</dbReference>
<gene>
    <name evidence="1" type="ORF">L2E82_16393</name>
</gene>
<dbReference type="EMBL" id="CM042011">
    <property type="protein sequence ID" value="KAI3766339.1"/>
    <property type="molecule type" value="Genomic_DNA"/>
</dbReference>
<sequence length="637" mass="71191">MIGQKLSIVTDKPQTTRHRILGICSAPECIRFDFILSSSSCFSSSHALIVNTTTQTSRITFQMILYDTPGVIEKKMHKLDTMMMKNVRSAAINADCVLVVVDACETPQNQEPYAPSPRNMIGSFGVRNFMLCKKPQKDVDGGDGKPVAVGADRELVSNGKTPESLKAADSFLMKVFGVLALTYSIITMDHKSSKYFNPPQVKDSPFDDRFTDSICNLDLKETTDLVRLFPMAKKDGASTKSNVMEAPSTPGRPVFSFSVGSRKNVPSKWDDAEKWLISGSDSPAHHHLHGFVKSPDFVSKNGSNGGGNGFVGRTQRQEYHHRTEVSSGITEEKVSKAISVIQEDHHYHNSHRPFNGVPSDVLLKVITETTITDKFTNGSEPDFSRFKCMVPINEGYLFSSMKDASTEVIHEAKRRDTGTNTTPPRSSTASQCLTPFESFSPPPNNTPVMSGPLTLMNPNSSFDIAELQECHLAKLHLETQFNSGTCNWSSREEEEEEVSKSLRHFEMNNDCSKSTQEPKACAWEEEEKTKSHLRYQREEAKIQAWVNLQNAKAEAQSRKLEVKIQKMRSKFEEKMMRKMATVHRKAEELRSAAQYEHNVQIQKATMRGKKTKNLHESLHFSGHGGSCGCFPCNTLDP</sequence>
<proteinExistence type="predicted"/>
<reference evidence="2" key="1">
    <citation type="journal article" date="2022" name="Mol. Ecol. Resour.">
        <title>The genomes of chicory, endive, great burdock and yacon provide insights into Asteraceae palaeo-polyploidization history and plant inulin production.</title>
        <authorList>
            <person name="Fan W."/>
            <person name="Wang S."/>
            <person name="Wang H."/>
            <person name="Wang A."/>
            <person name="Jiang F."/>
            <person name="Liu H."/>
            <person name="Zhao H."/>
            <person name="Xu D."/>
            <person name="Zhang Y."/>
        </authorList>
    </citation>
    <scope>NUCLEOTIDE SEQUENCE [LARGE SCALE GENOMIC DNA]</scope>
    <source>
        <strain evidence="2">cv. Punajuju</strain>
    </source>
</reference>
<accession>A0ACB9F5G2</accession>
<reference evidence="1 2" key="2">
    <citation type="journal article" date="2022" name="Mol. Ecol. Resour.">
        <title>The genomes of chicory, endive, great burdock and yacon provide insights into Asteraceae paleo-polyploidization history and plant inulin production.</title>
        <authorList>
            <person name="Fan W."/>
            <person name="Wang S."/>
            <person name="Wang H."/>
            <person name="Wang A."/>
            <person name="Jiang F."/>
            <person name="Liu H."/>
            <person name="Zhao H."/>
            <person name="Xu D."/>
            <person name="Zhang Y."/>
        </authorList>
    </citation>
    <scope>NUCLEOTIDE SEQUENCE [LARGE SCALE GENOMIC DNA]</scope>
    <source>
        <strain evidence="2">cv. Punajuju</strain>
        <tissue evidence="1">Leaves</tissue>
    </source>
</reference>
<evidence type="ECO:0000313" key="1">
    <source>
        <dbReference type="EMBL" id="KAI3766339.1"/>
    </source>
</evidence>
<name>A0ACB9F5G2_CICIN</name>
<organism evidence="1 2">
    <name type="scientific">Cichorium intybus</name>
    <name type="common">Chicory</name>
    <dbReference type="NCBI Taxonomy" id="13427"/>
    <lineage>
        <taxon>Eukaryota</taxon>
        <taxon>Viridiplantae</taxon>
        <taxon>Streptophyta</taxon>
        <taxon>Embryophyta</taxon>
        <taxon>Tracheophyta</taxon>
        <taxon>Spermatophyta</taxon>
        <taxon>Magnoliopsida</taxon>
        <taxon>eudicotyledons</taxon>
        <taxon>Gunneridae</taxon>
        <taxon>Pentapetalae</taxon>
        <taxon>asterids</taxon>
        <taxon>campanulids</taxon>
        <taxon>Asterales</taxon>
        <taxon>Asteraceae</taxon>
        <taxon>Cichorioideae</taxon>
        <taxon>Cichorieae</taxon>
        <taxon>Cichoriinae</taxon>
        <taxon>Cichorium</taxon>
    </lineage>
</organism>
<keyword evidence="2" id="KW-1185">Reference proteome</keyword>
<protein>
    <submittedName>
        <fullName evidence="1">Uncharacterized protein</fullName>
    </submittedName>
</protein>
<evidence type="ECO:0000313" key="2">
    <source>
        <dbReference type="Proteomes" id="UP001055811"/>
    </source>
</evidence>
<comment type="caution">
    <text evidence="1">The sequence shown here is derived from an EMBL/GenBank/DDBJ whole genome shotgun (WGS) entry which is preliminary data.</text>
</comment>